<dbReference type="EMBL" id="WIGM01000137">
    <property type="protein sequence ID" value="KAF6837847.1"/>
    <property type="molecule type" value="Genomic_DNA"/>
</dbReference>
<evidence type="ECO:0000313" key="2">
    <source>
        <dbReference type="EMBL" id="KAF6837847.1"/>
    </source>
</evidence>
<accession>A0A8H6KUC6</accession>
<organism evidence="2 3">
    <name type="scientific">Colletotrichum musicola</name>
    <dbReference type="NCBI Taxonomy" id="2175873"/>
    <lineage>
        <taxon>Eukaryota</taxon>
        <taxon>Fungi</taxon>
        <taxon>Dikarya</taxon>
        <taxon>Ascomycota</taxon>
        <taxon>Pezizomycotina</taxon>
        <taxon>Sordariomycetes</taxon>
        <taxon>Hypocreomycetidae</taxon>
        <taxon>Glomerellales</taxon>
        <taxon>Glomerellaceae</taxon>
        <taxon>Colletotrichum</taxon>
        <taxon>Colletotrichum orchidearum species complex</taxon>
    </lineage>
</organism>
<feature type="region of interest" description="Disordered" evidence="1">
    <location>
        <begin position="1"/>
        <end position="40"/>
    </location>
</feature>
<keyword evidence="3" id="KW-1185">Reference proteome</keyword>
<gene>
    <name evidence="2" type="ORF">CMUS01_04882</name>
</gene>
<feature type="compositionally biased region" description="Polar residues" evidence="1">
    <location>
        <begin position="1"/>
        <end position="12"/>
    </location>
</feature>
<name>A0A8H6KUC6_9PEZI</name>
<protein>
    <submittedName>
        <fullName evidence="2">Uncharacterized protein</fullName>
    </submittedName>
</protein>
<evidence type="ECO:0000313" key="3">
    <source>
        <dbReference type="Proteomes" id="UP000639643"/>
    </source>
</evidence>
<sequence length="77" mass="8251">MSSWYTGIQSARSDGVARPVDRDSSFGDAAHSFSPGSVDDQNAGMILKLVQQSLYWILSTSTATLVSLVRASSERLA</sequence>
<dbReference type="AlphaFoldDB" id="A0A8H6KUC6"/>
<proteinExistence type="predicted"/>
<comment type="caution">
    <text evidence="2">The sequence shown here is derived from an EMBL/GenBank/DDBJ whole genome shotgun (WGS) entry which is preliminary data.</text>
</comment>
<evidence type="ECO:0000256" key="1">
    <source>
        <dbReference type="SAM" id="MobiDB-lite"/>
    </source>
</evidence>
<reference evidence="2" key="1">
    <citation type="journal article" date="2020" name="Phytopathology">
        <title>Genome Sequence Resources of Colletotrichum truncatum, C. plurivorum, C. musicola, and C. sojae: Four Species Pathogenic to Soybean (Glycine max).</title>
        <authorList>
            <person name="Rogerio F."/>
            <person name="Boufleur T.R."/>
            <person name="Ciampi-Guillardi M."/>
            <person name="Sukno S.A."/>
            <person name="Thon M.R."/>
            <person name="Massola Junior N.S."/>
            <person name="Baroncelli R."/>
        </authorList>
    </citation>
    <scope>NUCLEOTIDE SEQUENCE</scope>
    <source>
        <strain evidence="2">LFN0074</strain>
    </source>
</reference>
<dbReference type="Proteomes" id="UP000639643">
    <property type="component" value="Unassembled WGS sequence"/>
</dbReference>